<feature type="compositionally biased region" description="Polar residues" evidence="1">
    <location>
        <begin position="1113"/>
        <end position="1128"/>
    </location>
</feature>
<feature type="region of interest" description="Disordered" evidence="1">
    <location>
        <begin position="2070"/>
        <end position="2137"/>
    </location>
</feature>
<dbReference type="GO" id="GO:0015074">
    <property type="term" value="P:DNA integration"/>
    <property type="evidence" value="ECO:0007669"/>
    <property type="project" value="InterPro"/>
</dbReference>
<gene>
    <name evidence="3" type="ORF">C1SCF055_LOCUS3336</name>
</gene>
<evidence type="ECO:0000313" key="3">
    <source>
        <dbReference type="EMBL" id="CAI3974974.1"/>
    </source>
</evidence>
<dbReference type="InterPro" id="IPR001584">
    <property type="entry name" value="Integrase_cat-core"/>
</dbReference>
<feature type="compositionally biased region" description="Basic and acidic residues" evidence="1">
    <location>
        <begin position="2382"/>
        <end position="2396"/>
    </location>
</feature>
<reference evidence="3" key="1">
    <citation type="submission" date="2022-10" db="EMBL/GenBank/DDBJ databases">
        <authorList>
            <person name="Chen Y."/>
            <person name="Dougan E. K."/>
            <person name="Chan C."/>
            <person name="Rhodes N."/>
            <person name="Thang M."/>
        </authorList>
    </citation>
    <scope>NUCLEOTIDE SEQUENCE</scope>
</reference>
<dbReference type="EMBL" id="CAMXCT030000171">
    <property type="protein sequence ID" value="CAL4762286.1"/>
    <property type="molecule type" value="Genomic_DNA"/>
</dbReference>
<dbReference type="EMBL" id="CAMXCT010000171">
    <property type="protein sequence ID" value="CAI3974974.1"/>
    <property type="molecule type" value="Genomic_DNA"/>
</dbReference>
<accession>A0A9P1FFD1</accession>
<feature type="compositionally biased region" description="Basic and acidic residues" evidence="1">
    <location>
        <begin position="2359"/>
        <end position="2373"/>
    </location>
</feature>
<evidence type="ECO:0000259" key="2">
    <source>
        <dbReference type="PROSITE" id="PS50994"/>
    </source>
</evidence>
<feature type="compositionally biased region" description="Polar residues" evidence="1">
    <location>
        <begin position="2399"/>
        <end position="2409"/>
    </location>
</feature>
<dbReference type="SUPFAM" id="SSF53098">
    <property type="entry name" value="Ribonuclease H-like"/>
    <property type="match status" value="1"/>
</dbReference>
<feature type="compositionally biased region" description="Basic and acidic residues" evidence="1">
    <location>
        <begin position="2411"/>
        <end position="2420"/>
    </location>
</feature>
<dbReference type="InterPro" id="IPR012337">
    <property type="entry name" value="RNaseH-like_sf"/>
</dbReference>
<evidence type="ECO:0000313" key="4">
    <source>
        <dbReference type="EMBL" id="CAL1128349.1"/>
    </source>
</evidence>
<feature type="compositionally biased region" description="Basic and acidic residues" evidence="1">
    <location>
        <begin position="2095"/>
        <end position="2106"/>
    </location>
</feature>
<feature type="region of interest" description="Disordered" evidence="1">
    <location>
        <begin position="2689"/>
        <end position="2731"/>
    </location>
</feature>
<feature type="region of interest" description="Disordered" evidence="1">
    <location>
        <begin position="1113"/>
        <end position="1148"/>
    </location>
</feature>
<feature type="region of interest" description="Disordered" evidence="1">
    <location>
        <begin position="2312"/>
        <end position="2424"/>
    </location>
</feature>
<name>A0A9P1FFD1_9DINO</name>
<dbReference type="GO" id="GO:0003676">
    <property type="term" value="F:nucleic acid binding"/>
    <property type="evidence" value="ECO:0007669"/>
    <property type="project" value="InterPro"/>
</dbReference>
<feature type="region of interest" description="Disordered" evidence="1">
    <location>
        <begin position="3261"/>
        <end position="3280"/>
    </location>
</feature>
<protein>
    <recommendedName>
        <fullName evidence="2">Integrase catalytic domain-containing protein</fullName>
    </recommendedName>
</protein>
<feature type="compositionally biased region" description="Low complexity" evidence="1">
    <location>
        <begin position="2747"/>
        <end position="2758"/>
    </location>
</feature>
<proteinExistence type="predicted"/>
<sequence>MHRVSGSQWVLSTPDLELEVADLSARRHRILPRHGVFPADIADECYVFDEVPRAEMERQRRMAKTMGSILGDAQVVNVDIQQWYVSDPSSARFGQALPVEIVGDVVALGQHGVVQWDDETEYVREMATSEIERFKESKKDSLGDARLLGEHKDPQGKRHMTLQDALALMSEEKFDDWGFVGPRATREYLVAIREGPGDLISYHNGWVRSSGISNSSAIAHEHRSLIETLRLGFSKDQLDLSNLTCMENVVRRLIVLEMAVARNPAAPDFSGLDVVSETPIAAQGQAYVSAITSWVTEKLKERSQIQKQARLFKEEFGRRGGKKFGDEDDEDSGKNKWKKKKKTADGGGAVGSAADFVMGRVVESLKLHGDKPLNMTPETALHELQAAEFSYDGMPNNLASYDPGKLKVLRSQVQPKRISKFLPVEPAKLVEHYESQMLLPNHADDSGFSPYWDPALKYDRSRRLDFILRLHKSGLVKLRRSSKSFIGAFFVKKKTPDAIRMVLDCRGTNKLHQPPPTTRLGSARCYADLDLAEVEEGNGWGIEADVNDAFYNFSIPELTHYFAFNHPLEAHMWSDLGVDAASVYDPATRQYVQTDAHELLFPCVEAVPMGWSWALFLCNEAVLNICRQHSPWMDGVFRERKETPQLDQFRTSLGVYVDNITIVGREKSDVCLRASWVREAFERAGIPLTWSQDSPVQSLESVGCNLDFVHKRVSNKPRRVWKFFLATLALLRRKKLKGKVLQIWAGHFTSLCSLYPCALACLEHIYRFIEVSREKRIQVWSSVRCELKLACALVWLAWRDLGAPLCQTVEVGDSSSSGYALMSCRPGQDRLRRAMASQEKWRFIPMPENLRSAAARKDAEEFEQILFGMFTAADSGGGPGSVRPAGLSTGYGHMVMDAMREGSWLGTSAIRSQFRAAPSKRIDVDIPSLVEPLDNFFADTNNFRLLWARRWKNVDEHINIKECRVALSSLRRSCRVRDLMSHRKLTVSDNMATVSALSKGRSSSFKMNKLCKVAAAFQLGTGRLSGAIRDLGGAVLEPVEITKDSAFDLRRKETQSSRLFTFEPLVRAMQSGPCYEINFDMCVIRRNVAKATIPAKSALSRTGIIARKKSTLSSLNTKGGSSSFSTSLPLEENRSKRGGTSKKPSRCSISKSDKYRIILERCPAERALRVKRVRPDTIVRYADSVDDFLQWAQSKRLQVKSDRQADKAMARYFDQVFEDGCPLTVVPMKKALKIGLSPCEARLCYENYVDVDSIQPMDLNAFAGGGPETVEELGGGGGSEWWRPQVQVVDPSKVYDGLEKPYHFAPIGPSRSATEVSPFQLQEAPGVKEQICADDDLKEIFMLGGRKKSLRLQDGVAQLAEERRLRGYELGDATVMNSSILLAGQRELYYLSFGTDEVGPLDTLAGARLLGRSQGPRSGPPGDSDEADQAVDRMRKVKGLPSAVVGEGTEVLTVPQGLAFWPQQNLLFLAPPRGGIVASRMADPNHSLGIDFRLPMQEAVFGLSVDQVMRGDPVKHDDVTKGLVLDTLLANMAPMMVSKPDASDPDLTAMLETWQEGNRLFTHIYLYKTSLTSASGGEESDVPNYIGVAHHEGVVMKHASEGGQPQYLKLDFGSDGLEHATTKDFPIIRNQTPWGEGHGKFKKARIRPEHGHPKRLIRVLELVKGKPYHALKWNCQSFADLMWQCFPEWNTAWVPDIFEIFQNDEDLLYVLLQQELRVFDLGDRPGSLLRSFRLPAVASYCLRLTFCCHKRMGNAALKQHFVNLLETHAPLLVKDLPYDKLLGLSVLGASVTLQRLEIQERVLENFGIFLPFEIDRACLEEVELRLSGLQLKIFARRFVLRCRLRDWDKATREIPAVKAVELPRDVSNQPLLMRCLNSLNLRIQNIEIIFQMNDAEAKPWNLGVVVGASLELPLHMLSKSAEDWHIDLSLEDLRVLCARAEQTELSDRGLILGPCDLQIEAKGSKKRDLDNPDQCLSFALALSSCPNCIRINQYQLGLFSRLSHVFILWDALLRSLDLHSMQRSRMKELLELTGQEPLSYGRISISGVSTPSHGRADEMLRAQQRVEAELATGSEMQLEDTKGPETMVPETPKSPVKEESLGRVDGPRSSPKPLVPAVPDQEKSQVPPVTPESQVRTEVKTPAQSLEAKAEPQGAIAVQHGALAPAVTDVIAADSKKVENGGSTDLQRASDVSGHLQQVPMSVQTPGAQSGVSPVQQPLFDDQQLRRFQELFNQAPWLYPGGHMGYHPPAIAPPVSRPLFLEQDERRMQEAVGMGSQFVYPYMPAVGVQENLELKKGFEEMMEENRRLREKVERLEKAQSSQSEEDQKFSTPNGDHLKEAETPQEADRPPKGSQVHPHQLKEAETPQEADRPPKGSQRIHQSTKEAETPQDADRPPKSFSRQGSKTADSQEAERPPKQGMDEEPTTVKVMLKLMEGMQAIQRQMLEQKDEETGTESVRQAPALPSLAEWSATTGPIDLNDWMALIEPMMCDLSNSSAQWWQQLVMEAHLWYQRHLQLPPLDRVAHVPVPSKDLAKQKWARLERRASTLLLMAVPEGQREELISAKRLSAMSIVCQLLVTYQPGGLAEKELILRSLEAPPEPTTLVEAVQSLRRWSRWRRRAADLQISEPDPFLLLKGLNRIIRKPLEANRDLSFRISLARSTLQVDSTPTSTSVTSFALHLAAEFEQVVHQEKSDQSPQKPRIQKAEGEETSSPTSSTKGKEEEVSNESASMKELLEQANTMLKSLTSSTTTSSSSSTAGATETKDEVMDRLQQQLNQLKLKVFKINQISHGQHQGLIDSGATHPLRPRRPGECDTTYKRVSVTLANGETTSLQVTPGGIMVTDRHDVEPILPMGQLVQDLQCQVTWADGILKVTHPTRGPLPVQNRDGCPQIPRTLALDLIEEMETAGMQKKMKSVGFEKEKKWMEDLVQSHPVLRDLPDRIKSRLVTDIGEWKDLPVNRRQRKRLQRDGFLVHLYAGESEGFTLSRAWKQQGGQENHLLEIDLKRGDGHNMLLDSGVYAGLLRAVLQDRIDAFVAGPNCRTRSVLRHYPKKDAPRPVRAWKGEEHGLADLSPAEKHKLRNYMPQCVSFWDTVEWMKLKEEFGFAETTFCQGHHGGAATKPTTMAGNLQLNPEDHRMKKTSSTTIRSSSDLSRWAPGVMNMVAEALLTQIVNRQPRISTLSWEEHLRHGHIPFRRDCLVCQQSLQQQPPHRKVKHPLGGVLSIDTTGPFIRAYDAGGYQSAYILVGALTWTVPKDSKIKEEEVPELEGEAPSFEAKKDEEMIPIEDQPEQPPEEPQGIFDDEVPEDEECQRAPEGEDEVQREEGDQRLEFETRVFRLAAPMYSKKATEVTRVVMDMMLRLRADGYHIGHIHSDQGHEFQGHFKRWCRERGVLLTRTPGDDPRANGRAETAVKSLKTQIRRVLLQAQAEPTWWPWATRYVNELNRAARVAKSPDWPPFLTEVMVRKRKWRRGTFEVSTENVRYLCPAPEEHGHWILPKDERPRVTKLLMKAAHLPLAEEGWVALEREAVDALNVRRRMRGKSAIRKFQEEDGGEEDEEKKRRVCMLRLIEKEMCLMVDDDPELALEELQILAKIRKMASMPNEEEEILQTRIVSPKEVAEHWQEWLPAVQSEVESLLYEKQAFREIGPEELALLQHQAEKSGKGIEYIPSKLVFTRKPGLDGADAAALRILVWCAALKQWSASILDVRTAFLNAKMVLSEDEDVILVKPPVLLTEKKYLKRDVYYLPEKAIYGLRRSPKLWGLTRDDTIAALEIQGSTTTR</sequence>
<dbReference type="EMBL" id="CAMXCT020000171">
    <property type="protein sequence ID" value="CAL1128349.1"/>
    <property type="molecule type" value="Genomic_DNA"/>
</dbReference>
<dbReference type="SUPFAM" id="SSF56672">
    <property type="entry name" value="DNA/RNA polymerases"/>
    <property type="match status" value="1"/>
</dbReference>
<feature type="compositionally biased region" description="Basic residues" evidence="1">
    <location>
        <begin position="1136"/>
        <end position="1145"/>
    </location>
</feature>
<dbReference type="InterPro" id="IPR043502">
    <property type="entry name" value="DNA/RNA_pol_sf"/>
</dbReference>
<feature type="domain" description="Integrase catalytic" evidence="2">
    <location>
        <begin position="3336"/>
        <end position="3465"/>
    </location>
</feature>
<comment type="caution">
    <text evidence="3">The sequence shown here is derived from an EMBL/GenBank/DDBJ whole genome shotgun (WGS) entry which is preliminary data.</text>
</comment>
<evidence type="ECO:0000313" key="5">
    <source>
        <dbReference type="Proteomes" id="UP001152797"/>
    </source>
</evidence>
<dbReference type="Gene3D" id="3.30.420.10">
    <property type="entry name" value="Ribonuclease H-like superfamily/Ribonuclease H"/>
    <property type="match status" value="1"/>
</dbReference>
<feature type="region of interest" description="Disordered" evidence="1">
    <location>
        <begin position="2745"/>
        <end position="2767"/>
    </location>
</feature>
<feature type="region of interest" description="Disordered" evidence="1">
    <location>
        <begin position="3306"/>
        <end position="3327"/>
    </location>
</feature>
<organism evidence="3">
    <name type="scientific">Cladocopium goreaui</name>
    <dbReference type="NCBI Taxonomy" id="2562237"/>
    <lineage>
        <taxon>Eukaryota</taxon>
        <taxon>Sar</taxon>
        <taxon>Alveolata</taxon>
        <taxon>Dinophyceae</taxon>
        <taxon>Suessiales</taxon>
        <taxon>Symbiodiniaceae</taxon>
        <taxon>Cladocopium</taxon>
    </lineage>
</organism>
<dbReference type="InterPro" id="IPR036397">
    <property type="entry name" value="RNaseH_sf"/>
</dbReference>
<dbReference type="PROSITE" id="PS50994">
    <property type="entry name" value="INTEGRASE"/>
    <property type="match status" value="1"/>
</dbReference>
<keyword evidence="5" id="KW-1185">Reference proteome</keyword>
<feature type="compositionally biased region" description="Basic and acidic residues" evidence="1">
    <location>
        <begin position="2335"/>
        <end position="2350"/>
    </location>
</feature>
<dbReference type="Proteomes" id="UP001152797">
    <property type="component" value="Unassembled WGS sequence"/>
</dbReference>
<reference evidence="4" key="2">
    <citation type="submission" date="2024-04" db="EMBL/GenBank/DDBJ databases">
        <authorList>
            <person name="Chen Y."/>
            <person name="Shah S."/>
            <person name="Dougan E. K."/>
            <person name="Thang M."/>
            <person name="Chan C."/>
        </authorList>
    </citation>
    <scope>NUCLEOTIDE SEQUENCE [LARGE SCALE GENOMIC DNA]</scope>
</reference>
<evidence type="ECO:0000256" key="1">
    <source>
        <dbReference type="SAM" id="MobiDB-lite"/>
    </source>
</evidence>
<feature type="region of interest" description="Disordered" evidence="1">
    <location>
        <begin position="320"/>
        <end position="347"/>
    </location>
</feature>